<dbReference type="STRING" id="1095629.A0A0C9XFF9"/>
<dbReference type="GO" id="GO:0005634">
    <property type="term" value="C:nucleus"/>
    <property type="evidence" value="ECO:0007669"/>
    <property type="project" value="UniProtKB-SubCell"/>
</dbReference>
<evidence type="ECO:0000256" key="3">
    <source>
        <dbReference type="ARBA" id="ARBA00022771"/>
    </source>
</evidence>
<organism evidence="9 10">
    <name type="scientific">Laccaria amethystina LaAM-08-1</name>
    <dbReference type="NCBI Taxonomy" id="1095629"/>
    <lineage>
        <taxon>Eukaryota</taxon>
        <taxon>Fungi</taxon>
        <taxon>Dikarya</taxon>
        <taxon>Basidiomycota</taxon>
        <taxon>Agaricomycotina</taxon>
        <taxon>Agaricomycetes</taxon>
        <taxon>Agaricomycetidae</taxon>
        <taxon>Agaricales</taxon>
        <taxon>Agaricineae</taxon>
        <taxon>Hydnangiaceae</taxon>
        <taxon>Laccaria</taxon>
    </lineage>
</organism>
<evidence type="ECO:0000256" key="5">
    <source>
        <dbReference type="ARBA" id="ARBA00023242"/>
    </source>
</evidence>
<evidence type="ECO:0000256" key="6">
    <source>
        <dbReference type="PROSITE-ProRule" id="PRU00094"/>
    </source>
</evidence>
<evidence type="ECO:0000313" key="10">
    <source>
        <dbReference type="Proteomes" id="UP000054477"/>
    </source>
</evidence>
<dbReference type="GO" id="GO:0045944">
    <property type="term" value="P:positive regulation of transcription by RNA polymerase II"/>
    <property type="evidence" value="ECO:0007669"/>
    <property type="project" value="TreeGrafter"/>
</dbReference>
<dbReference type="PROSITE" id="PS00344">
    <property type="entry name" value="GATA_ZN_FINGER_1"/>
    <property type="match status" value="1"/>
</dbReference>
<dbReference type="InterPro" id="IPR000679">
    <property type="entry name" value="Znf_GATA"/>
</dbReference>
<dbReference type="PANTHER" id="PTHR10071:SF337">
    <property type="entry name" value="GATA-BINDING FACTOR A"/>
    <property type="match status" value="1"/>
</dbReference>
<protein>
    <submittedName>
        <fullName evidence="9">Unplaced genomic scaffold K443scaffold_240, whole genome shotgun sequence</fullName>
    </submittedName>
</protein>
<feature type="domain" description="GATA-type" evidence="8">
    <location>
        <begin position="313"/>
        <end position="366"/>
    </location>
</feature>
<dbReference type="GO" id="GO:0045165">
    <property type="term" value="P:cell fate commitment"/>
    <property type="evidence" value="ECO:0007669"/>
    <property type="project" value="TreeGrafter"/>
</dbReference>
<feature type="region of interest" description="Disordered" evidence="7">
    <location>
        <begin position="354"/>
        <end position="373"/>
    </location>
</feature>
<dbReference type="GO" id="GO:0000122">
    <property type="term" value="P:negative regulation of transcription by RNA polymerase II"/>
    <property type="evidence" value="ECO:0007669"/>
    <property type="project" value="TreeGrafter"/>
</dbReference>
<keyword evidence="2" id="KW-0479">Metal-binding</keyword>
<dbReference type="PANTHER" id="PTHR10071">
    <property type="entry name" value="TRANSCRIPTION FACTOR GATA FAMILY MEMBER"/>
    <property type="match status" value="1"/>
</dbReference>
<dbReference type="InterPro" id="IPR039355">
    <property type="entry name" value="Transcription_factor_GATA"/>
</dbReference>
<dbReference type="AlphaFoldDB" id="A0A0C9XFF9"/>
<dbReference type="GO" id="GO:0008270">
    <property type="term" value="F:zinc ion binding"/>
    <property type="evidence" value="ECO:0007669"/>
    <property type="project" value="UniProtKB-KW"/>
</dbReference>
<dbReference type="Gene3D" id="3.30.50.10">
    <property type="entry name" value="Erythroid Transcription Factor GATA-1, subunit A"/>
    <property type="match status" value="2"/>
</dbReference>
<dbReference type="InterPro" id="IPR013088">
    <property type="entry name" value="Znf_NHR/GATA"/>
</dbReference>
<dbReference type="GO" id="GO:0000978">
    <property type="term" value="F:RNA polymerase II cis-regulatory region sequence-specific DNA binding"/>
    <property type="evidence" value="ECO:0007669"/>
    <property type="project" value="TreeGrafter"/>
</dbReference>
<accession>A0A0C9XFF9</accession>
<dbReference type="PROSITE" id="PS50114">
    <property type="entry name" value="GATA_ZN_FINGER_2"/>
    <property type="match status" value="2"/>
</dbReference>
<dbReference type="GO" id="GO:0000981">
    <property type="term" value="F:DNA-binding transcription factor activity, RNA polymerase II-specific"/>
    <property type="evidence" value="ECO:0007669"/>
    <property type="project" value="TreeGrafter"/>
</dbReference>
<proteinExistence type="predicted"/>
<reference evidence="9 10" key="1">
    <citation type="submission" date="2014-04" db="EMBL/GenBank/DDBJ databases">
        <authorList>
            <consortium name="DOE Joint Genome Institute"/>
            <person name="Kuo A."/>
            <person name="Kohler A."/>
            <person name="Nagy L.G."/>
            <person name="Floudas D."/>
            <person name="Copeland A."/>
            <person name="Barry K.W."/>
            <person name="Cichocki N."/>
            <person name="Veneault-Fourrey C."/>
            <person name="LaButti K."/>
            <person name="Lindquist E.A."/>
            <person name="Lipzen A."/>
            <person name="Lundell T."/>
            <person name="Morin E."/>
            <person name="Murat C."/>
            <person name="Sun H."/>
            <person name="Tunlid A."/>
            <person name="Henrissat B."/>
            <person name="Grigoriev I.V."/>
            <person name="Hibbett D.S."/>
            <person name="Martin F."/>
            <person name="Nordberg H.P."/>
            <person name="Cantor M.N."/>
            <person name="Hua S.X."/>
        </authorList>
    </citation>
    <scope>NUCLEOTIDE SEQUENCE [LARGE SCALE GENOMIC DNA]</scope>
    <source>
        <strain evidence="9 10">LaAM-08-1</strain>
    </source>
</reference>
<feature type="region of interest" description="Disordered" evidence="7">
    <location>
        <begin position="214"/>
        <end position="249"/>
    </location>
</feature>
<evidence type="ECO:0000259" key="8">
    <source>
        <dbReference type="PROSITE" id="PS50114"/>
    </source>
</evidence>
<reference evidence="10" key="2">
    <citation type="submission" date="2015-01" db="EMBL/GenBank/DDBJ databases">
        <title>Evolutionary Origins and Diversification of the Mycorrhizal Mutualists.</title>
        <authorList>
            <consortium name="DOE Joint Genome Institute"/>
            <consortium name="Mycorrhizal Genomics Consortium"/>
            <person name="Kohler A."/>
            <person name="Kuo A."/>
            <person name="Nagy L.G."/>
            <person name="Floudas D."/>
            <person name="Copeland A."/>
            <person name="Barry K.W."/>
            <person name="Cichocki N."/>
            <person name="Veneault-Fourrey C."/>
            <person name="LaButti K."/>
            <person name="Lindquist E.A."/>
            <person name="Lipzen A."/>
            <person name="Lundell T."/>
            <person name="Morin E."/>
            <person name="Murat C."/>
            <person name="Riley R."/>
            <person name="Ohm R."/>
            <person name="Sun H."/>
            <person name="Tunlid A."/>
            <person name="Henrissat B."/>
            <person name="Grigoriev I.V."/>
            <person name="Hibbett D.S."/>
            <person name="Martin F."/>
        </authorList>
    </citation>
    <scope>NUCLEOTIDE SEQUENCE [LARGE SCALE GENOMIC DNA]</scope>
    <source>
        <strain evidence="10">LaAM-08-1</strain>
    </source>
</reference>
<keyword evidence="5" id="KW-0539">Nucleus</keyword>
<evidence type="ECO:0000256" key="1">
    <source>
        <dbReference type="ARBA" id="ARBA00004123"/>
    </source>
</evidence>
<comment type="subcellular location">
    <subcellularLocation>
        <location evidence="1">Nucleus</location>
    </subcellularLocation>
</comment>
<dbReference type="OrthoDB" id="515401at2759"/>
<evidence type="ECO:0000256" key="2">
    <source>
        <dbReference type="ARBA" id="ARBA00022723"/>
    </source>
</evidence>
<dbReference type="SUPFAM" id="SSF57716">
    <property type="entry name" value="Glucocorticoid receptor-like (DNA-binding domain)"/>
    <property type="match status" value="2"/>
</dbReference>
<dbReference type="EMBL" id="KN838775">
    <property type="protein sequence ID" value="KIJ94887.1"/>
    <property type="molecule type" value="Genomic_DNA"/>
</dbReference>
<dbReference type="Pfam" id="PF00320">
    <property type="entry name" value="GATA"/>
    <property type="match status" value="2"/>
</dbReference>
<dbReference type="HOGENOM" id="CLU_060346_0_0_1"/>
<sequence length="373" mass="41056">MPQTLMAQQAYLLNALFELPVDRNPSMHSSCHSSMLGGYPPSSYPSSLPSSLPSFDDCWSAGQDRSSSSKRLTAQYRGQNRGTAQLNNYIRESFPDCRTIQPPFYSSSSSSANYTPSPFDPPLSHGFGQHRLEEPYARDPSANVVGDLGWDVSGDPASLGIHVPCSATDWNSQLQISPLDAQSWNNMMPTSMVSPLTSYTPHYSVTDADLATLHRISPHPSPSPPPAYDQRNSTGACPPAKSRRSSLDRSGVAKKCSHCQATSTPLWRRDPTTFKTLCNACGLYLQQRNKLRPQELIDADTDDGDTTDSSDGNYIGPECSHCRTHHTSVWRRSKTGAQLCNACGVYARLRGKPRPLSLRRNKIKPRTKHAPTK</sequence>
<dbReference type="SMART" id="SM00401">
    <property type="entry name" value="ZnF_GATA"/>
    <property type="match status" value="2"/>
</dbReference>
<dbReference type="Proteomes" id="UP000054477">
    <property type="component" value="Unassembled WGS sequence"/>
</dbReference>
<evidence type="ECO:0000313" key="9">
    <source>
        <dbReference type="EMBL" id="KIJ94887.1"/>
    </source>
</evidence>
<dbReference type="PRINTS" id="PR00619">
    <property type="entry name" value="GATAZNFINGER"/>
</dbReference>
<feature type="domain" description="GATA-type" evidence="8">
    <location>
        <begin position="250"/>
        <end position="293"/>
    </location>
</feature>
<name>A0A0C9XFF9_9AGAR</name>
<keyword evidence="10" id="KW-1185">Reference proteome</keyword>
<keyword evidence="4" id="KW-0862">Zinc</keyword>
<keyword evidence="3 6" id="KW-0863">Zinc-finger</keyword>
<gene>
    <name evidence="9" type="ORF">K443DRAFT_683403</name>
</gene>
<evidence type="ECO:0000256" key="7">
    <source>
        <dbReference type="SAM" id="MobiDB-lite"/>
    </source>
</evidence>
<evidence type="ECO:0000256" key="4">
    <source>
        <dbReference type="ARBA" id="ARBA00022833"/>
    </source>
</evidence>
<dbReference type="CDD" id="cd00202">
    <property type="entry name" value="ZnF_GATA"/>
    <property type="match status" value="2"/>
</dbReference>